<protein>
    <submittedName>
        <fullName evidence="2">Uncharacterized protein</fullName>
    </submittedName>
</protein>
<name>A0AC35FZV0_9BILA</name>
<proteinExistence type="predicted"/>
<evidence type="ECO:0000313" key="1">
    <source>
        <dbReference type="Proteomes" id="UP000887580"/>
    </source>
</evidence>
<reference evidence="2" key="1">
    <citation type="submission" date="2022-11" db="UniProtKB">
        <authorList>
            <consortium name="WormBaseParasite"/>
        </authorList>
    </citation>
    <scope>IDENTIFICATION</scope>
</reference>
<evidence type="ECO:0000313" key="2">
    <source>
        <dbReference type="WBParaSite" id="PS1159_v2.g22582.t1"/>
    </source>
</evidence>
<organism evidence="1 2">
    <name type="scientific">Panagrolaimus sp. PS1159</name>
    <dbReference type="NCBI Taxonomy" id="55785"/>
    <lineage>
        <taxon>Eukaryota</taxon>
        <taxon>Metazoa</taxon>
        <taxon>Ecdysozoa</taxon>
        <taxon>Nematoda</taxon>
        <taxon>Chromadorea</taxon>
        <taxon>Rhabditida</taxon>
        <taxon>Tylenchina</taxon>
        <taxon>Panagrolaimomorpha</taxon>
        <taxon>Panagrolaimoidea</taxon>
        <taxon>Panagrolaimidae</taxon>
        <taxon>Panagrolaimus</taxon>
    </lineage>
</organism>
<dbReference type="Proteomes" id="UP000887580">
    <property type="component" value="Unplaced"/>
</dbReference>
<dbReference type="WBParaSite" id="PS1159_v2.g22582.t1">
    <property type="protein sequence ID" value="PS1159_v2.g22582.t1"/>
    <property type="gene ID" value="PS1159_v2.g22582"/>
</dbReference>
<accession>A0AC35FZV0</accession>
<sequence>MAAIENNDEEEVALVEEERNNDFTDGIKVEEEEVEGLDRSTEATNDEFINFIVPDCLSQHENSKICFFDNNNNGGGSRSKDSEEEDFFTPILPPEIEAAPKEGTKMSKLDFYS</sequence>